<dbReference type="PANTHER" id="PTHR22807">
    <property type="entry name" value="NOP2 YEAST -RELATED NOL1/NOP2/FMU SUN DOMAIN-CONTAINING"/>
    <property type="match status" value="1"/>
</dbReference>
<dbReference type="InterPro" id="IPR049561">
    <property type="entry name" value="NSUN5_7_fdxn-like"/>
</dbReference>
<dbReference type="Gene3D" id="3.30.70.1170">
    <property type="entry name" value="Sun protein, domain 3"/>
    <property type="match status" value="1"/>
</dbReference>
<feature type="binding site" evidence="10">
    <location>
        <position position="756"/>
    </location>
    <ligand>
        <name>S-adenosyl-L-methionine</name>
        <dbReference type="ChEBI" id="CHEBI:59789"/>
    </ligand>
</feature>
<evidence type="ECO:0000256" key="7">
    <source>
        <dbReference type="ARBA" id="ARBA00022946"/>
    </source>
</evidence>
<dbReference type="InterPro" id="IPR023267">
    <property type="entry name" value="RCMT"/>
</dbReference>
<keyword evidence="3 10" id="KW-0489">Methyltransferase</keyword>
<comment type="similarity">
    <text evidence="10">Belongs to the class I-like SAM-binding methyltransferase superfamily. RsmB/NOP family.</text>
</comment>
<dbReference type="SUPFAM" id="SSF160909">
    <property type="entry name" value="ATP12-like"/>
    <property type="match status" value="1"/>
</dbReference>
<dbReference type="Proteomes" id="UP000308768">
    <property type="component" value="Unassembled WGS sequence"/>
</dbReference>
<dbReference type="Pfam" id="PF07542">
    <property type="entry name" value="ATP12"/>
    <property type="match status" value="1"/>
</dbReference>
<evidence type="ECO:0000256" key="8">
    <source>
        <dbReference type="ARBA" id="ARBA00023128"/>
    </source>
</evidence>
<dbReference type="SUPFAM" id="SSF53335">
    <property type="entry name" value="S-adenosyl-L-methionine-dependent methyltransferases"/>
    <property type="match status" value="1"/>
</dbReference>
<proteinExistence type="inferred from homology"/>
<dbReference type="InterPro" id="IPR049560">
    <property type="entry name" value="MeTrfase_RsmB-F_NOP2_cat"/>
</dbReference>
<dbReference type="InterPro" id="IPR001678">
    <property type="entry name" value="MeTrfase_RsmB-F_NOP2_dom"/>
</dbReference>
<reference evidence="13 14" key="1">
    <citation type="submission" date="2017-03" db="EMBL/GenBank/DDBJ databases">
        <title>Genomes of endolithic fungi from Antarctica.</title>
        <authorList>
            <person name="Coleine C."/>
            <person name="Masonjones S."/>
            <person name="Stajich J.E."/>
        </authorList>
    </citation>
    <scope>NUCLEOTIDE SEQUENCE [LARGE SCALE GENOMIC DNA]</scope>
    <source>
        <strain evidence="13 14">CCFEE 5187</strain>
    </source>
</reference>
<evidence type="ECO:0000256" key="5">
    <source>
        <dbReference type="ARBA" id="ARBA00022691"/>
    </source>
</evidence>
<evidence type="ECO:0000256" key="9">
    <source>
        <dbReference type="ARBA" id="ARBA00023186"/>
    </source>
</evidence>
<dbReference type="Pfam" id="PF21153">
    <property type="entry name" value="NSUN5_N"/>
    <property type="match status" value="1"/>
</dbReference>
<keyword evidence="5 10" id="KW-0949">S-adenosyl-L-methionine</keyword>
<dbReference type="GO" id="GO:0043461">
    <property type="term" value="P:proton-transporting ATP synthase complex assembly"/>
    <property type="evidence" value="ECO:0007669"/>
    <property type="project" value="InterPro"/>
</dbReference>
<feature type="compositionally biased region" description="Basic residues" evidence="11">
    <location>
        <begin position="1013"/>
        <end position="1024"/>
    </location>
</feature>
<dbReference type="Gene3D" id="3.30.2180.10">
    <property type="entry name" value="ATP12-like"/>
    <property type="match status" value="1"/>
</dbReference>
<feature type="binding site" evidence="10">
    <location>
        <position position="736"/>
    </location>
    <ligand>
        <name>S-adenosyl-L-methionine</name>
        <dbReference type="ChEBI" id="CHEBI:59789"/>
    </ligand>
</feature>
<dbReference type="GO" id="GO:0003723">
    <property type="term" value="F:RNA binding"/>
    <property type="evidence" value="ECO:0007669"/>
    <property type="project" value="UniProtKB-UniRule"/>
</dbReference>
<dbReference type="Gene3D" id="3.40.50.150">
    <property type="entry name" value="Vaccinia Virus protein VP39"/>
    <property type="match status" value="1"/>
</dbReference>
<feature type="active site" description="Nucleophile" evidence="10">
    <location>
        <position position="869"/>
    </location>
</feature>
<dbReference type="GO" id="GO:0005730">
    <property type="term" value="C:nucleolus"/>
    <property type="evidence" value="ECO:0007669"/>
    <property type="project" value="TreeGrafter"/>
</dbReference>
<feature type="region of interest" description="Disordered" evidence="11">
    <location>
        <begin position="1102"/>
        <end position="1123"/>
    </location>
</feature>
<dbReference type="STRING" id="331657.A0A4U0XV64"/>
<feature type="compositionally biased region" description="Pro residues" evidence="11">
    <location>
        <begin position="36"/>
        <end position="55"/>
    </location>
</feature>
<evidence type="ECO:0000256" key="11">
    <source>
        <dbReference type="SAM" id="MobiDB-lite"/>
    </source>
</evidence>
<dbReference type="PANTHER" id="PTHR22807:SF4">
    <property type="entry name" value="28S RRNA (CYTOSINE-C(5))-METHYLTRANSFERASE"/>
    <property type="match status" value="1"/>
</dbReference>
<sequence>METLRPLIRASASAPRVLRHRQYAPLQCLHTTTPKPATPLPHPTAPGPPPKPPLPSVTQPEDRVARKRKQAELLQRGQALRADPAKPGAALQKRFWKDVSVKETPEGLQVHLDSRPVRTGGRNVLTLPPSKRPLATAIALEWDHLVSAQQALKQHYVPLTSLTSRAIDIKNADAQNNRKIREEMVQSLMRYLATDTLLCWAPEKNIHQGLEGSDIRETGGKSLRQRQIEAANPILDHLTTHVWPGVEVVPILGEESIMPKPQPEMTREVVKGWISGLPPWELAGLERAVLASKSLCVAARLVVEWSEAFANTRQAVRENNRRFGIIDAAEAASVEVRWQTGMWGEVEDTHDVEKEDMRRQLGSVVLLVSGIYCEQGVVKLFSDELKLGKPVFAEELRWATTTTSAKVFCAPGLALRPMSLYYEAAAIVINADNTAGSLKSRIFGKKDLKSQPAHLFALVSEATKWSELLKDVIERSGLLGLEKKLTPALALLLTHDLLLSKNGVSAPKNHALTLAITKHKARLSAEFTKIRLKRGFATIEALRAHINSAAASNNGHLVDEGTARFVHPRWIRVNTLKTTLDEQLLTTFADFVHISSIAAMTSPSSVSTASSKTLCVDKHIPNLVAVHPSIDFSKHTAYLKGEIILQDKASCFPAYLLHPDAQDGDVIDACAAPGNKTTHLSALLHEQQRKDSETGDPSPRSHVYACERDKKRAETLQKMVKLAGANSSVTVKAGQDFLRLDPADARWANVSALLLDPSCSGSGIVGRDDVPTAMLHLPSKDAGPESAIVRSSKKRKRKPALAAIPLELHEPDNAPAVIEEEEQEPLPSQTDSDNAKLQDRLTNLSAFQLKLLLHAFRFPSATKITYSTCSVHLAENEGVVLRALTSDIARAPGWRLLKRNEQVQGMREWDVRGCADLGLEGEKASEKLRTEISEACIRCEKGTEEGTMGFFVAAFTREGGVSAAVVGTAVHQSGVKEEEEEEEEENDWNGFSDDGGDEVGGGGEGQNADAKNKTKKAKRARKTRVSTSLVDSAQRRDPNHTHPFGADERKSDDGSSDAAPIVAGANFSWWASDTVTGATVRSRPRDPFLYSAGRQWVAESSNTRTFIGKDTDDSPLKARSDDD</sequence>
<feature type="compositionally biased region" description="Basic and acidic residues" evidence="11">
    <location>
        <begin position="1107"/>
        <end position="1123"/>
    </location>
</feature>
<accession>A0A4U0XV64</accession>
<keyword evidence="4 10" id="KW-0808">Transferase</keyword>
<feature type="binding site" evidence="10">
    <location>
        <begin position="670"/>
        <end position="676"/>
    </location>
    <ligand>
        <name>S-adenosyl-L-methionine</name>
        <dbReference type="ChEBI" id="CHEBI:59789"/>
    </ligand>
</feature>
<keyword evidence="6 10" id="KW-0694">RNA-binding</keyword>
<comment type="caution">
    <text evidence="13">The sequence shown here is derived from an EMBL/GenBank/DDBJ whole genome shotgun (WGS) entry which is preliminary data.</text>
</comment>
<dbReference type="Pfam" id="PF01189">
    <property type="entry name" value="Methyltr_RsmB-F"/>
    <property type="match status" value="1"/>
</dbReference>
<comment type="similarity">
    <text evidence="2">Belongs to the ATP12 family.</text>
</comment>
<evidence type="ECO:0000256" key="2">
    <source>
        <dbReference type="ARBA" id="ARBA00008231"/>
    </source>
</evidence>
<dbReference type="OrthoDB" id="435282at2759"/>
<evidence type="ECO:0000256" key="1">
    <source>
        <dbReference type="ARBA" id="ARBA00004173"/>
    </source>
</evidence>
<dbReference type="Pfam" id="PF21148">
    <property type="entry name" value="NSUN5_fdxn-like"/>
    <property type="match status" value="1"/>
</dbReference>
<keyword evidence="8" id="KW-0496">Mitochondrion</keyword>
<dbReference type="InterPro" id="IPR048889">
    <property type="entry name" value="NSUN5_RCM1_N"/>
</dbReference>
<keyword evidence="7" id="KW-0809">Transit peptide</keyword>
<feature type="region of interest" description="Disordered" evidence="11">
    <location>
        <begin position="30"/>
        <end position="71"/>
    </location>
</feature>
<evidence type="ECO:0000313" key="14">
    <source>
        <dbReference type="Proteomes" id="UP000308768"/>
    </source>
</evidence>
<protein>
    <recommendedName>
        <fullName evidence="12">SAM-dependent MTase RsmB/NOP-type domain-containing protein</fullName>
    </recommendedName>
</protein>
<dbReference type="InterPro" id="IPR042272">
    <property type="entry name" value="ATP12_ATP_synth-F1-assembly_N"/>
</dbReference>
<dbReference type="InterPro" id="IPR023335">
    <property type="entry name" value="ATP12_ortho_dom_sf"/>
</dbReference>
<dbReference type="FunFam" id="3.30.70.1170:FF:000006">
    <property type="entry name" value="NOL1/NOP2/Sun domain family protein"/>
    <property type="match status" value="1"/>
</dbReference>
<feature type="region of interest" description="Disordered" evidence="11">
    <location>
        <begin position="775"/>
        <end position="806"/>
    </location>
</feature>
<evidence type="ECO:0000256" key="4">
    <source>
        <dbReference type="ARBA" id="ARBA00022679"/>
    </source>
</evidence>
<dbReference type="Gene3D" id="1.10.3580.10">
    <property type="entry name" value="ATP12 ATPase"/>
    <property type="match status" value="1"/>
</dbReference>
<dbReference type="PROSITE" id="PS51686">
    <property type="entry name" value="SAM_MT_RSMB_NOP"/>
    <property type="match status" value="1"/>
</dbReference>
<comment type="subcellular location">
    <subcellularLocation>
        <location evidence="1">Mitochondrion</location>
    </subcellularLocation>
</comment>
<dbReference type="GO" id="GO:0008173">
    <property type="term" value="F:RNA methyltransferase activity"/>
    <property type="evidence" value="ECO:0007669"/>
    <property type="project" value="InterPro"/>
</dbReference>
<dbReference type="PRINTS" id="PR02008">
    <property type="entry name" value="RCMTFAMILY"/>
</dbReference>
<organism evidence="13 14">
    <name type="scientific">Cryomyces minteri</name>
    <dbReference type="NCBI Taxonomy" id="331657"/>
    <lineage>
        <taxon>Eukaryota</taxon>
        <taxon>Fungi</taxon>
        <taxon>Dikarya</taxon>
        <taxon>Ascomycota</taxon>
        <taxon>Pezizomycotina</taxon>
        <taxon>Dothideomycetes</taxon>
        <taxon>Dothideomycetes incertae sedis</taxon>
        <taxon>Cryomyces</taxon>
    </lineage>
</organism>
<keyword evidence="14" id="KW-1185">Reference proteome</keyword>
<evidence type="ECO:0000313" key="13">
    <source>
        <dbReference type="EMBL" id="TKA80531.1"/>
    </source>
</evidence>
<gene>
    <name evidence="13" type="ORF">B0A49_01022</name>
</gene>
<evidence type="ECO:0000256" key="10">
    <source>
        <dbReference type="PROSITE-ProRule" id="PRU01023"/>
    </source>
</evidence>
<feature type="domain" description="SAM-dependent MTase RsmB/NOP-type" evidence="12">
    <location>
        <begin position="559"/>
        <end position="958"/>
    </location>
</feature>
<keyword evidence="9" id="KW-0143">Chaperone</keyword>
<dbReference type="InterPro" id="IPR029063">
    <property type="entry name" value="SAM-dependent_MTases_sf"/>
</dbReference>
<feature type="binding site" evidence="10">
    <location>
        <position position="707"/>
    </location>
    <ligand>
        <name>S-adenosyl-L-methionine</name>
        <dbReference type="ChEBI" id="CHEBI:59789"/>
    </ligand>
</feature>
<evidence type="ECO:0000256" key="6">
    <source>
        <dbReference type="ARBA" id="ARBA00022884"/>
    </source>
</evidence>
<evidence type="ECO:0000259" key="12">
    <source>
        <dbReference type="PROSITE" id="PS51686"/>
    </source>
</evidence>
<name>A0A4U0XV64_9PEZI</name>
<dbReference type="EMBL" id="NAJN01000055">
    <property type="protein sequence ID" value="TKA80531.1"/>
    <property type="molecule type" value="Genomic_DNA"/>
</dbReference>
<dbReference type="GO" id="GO:0005739">
    <property type="term" value="C:mitochondrion"/>
    <property type="evidence" value="ECO:0007669"/>
    <property type="project" value="UniProtKB-SubCell"/>
</dbReference>
<feature type="region of interest" description="Disordered" evidence="11">
    <location>
        <begin position="971"/>
        <end position="1059"/>
    </location>
</feature>
<feature type="compositionally biased region" description="Basic and acidic residues" evidence="11">
    <location>
        <begin position="1033"/>
        <end position="1053"/>
    </location>
</feature>
<dbReference type="GO" id="GO:0070475">
    <property type="term" value="P:rRNA base methylation"/>
    <property type="evidence" value="ECO:0007669"/>
    <property type="project" value="TreeGrafter"/>
</dbReference>
<dbReference type="AlphaFoldDB" id="A0A4U0XV64"/>
<feature type="compositionally biased region" description="Acidic residues" evidence="11">
    <location>
        <begin position="977"/>
        <end position="987"/>
    </location>
</feature>
<evidence type="ECO:0000256" key="3">
    <source>
        <dbReference type="ARBA" id="ARBA00022603"/>
    </source>
</evidence>
<dbReference type="InterPro" id="IPR011419">
    <property type="entry name" value="ATP12_ATP_synth-F1-assembly"/>
</dbReference>